<evidence type="ECO:0000313" key="3">
    <source>
        <dbReference type="Proteomes" id="UP000230161"/>
    </source>
</evidence>
<name>A0A2M9BYV5_9MICO</name>
<reference evidence="2 3" key="1">
    <citation type="submission" date="2017-11" db="EMBL/GenBank/DDBJ databases">
        <title>Genomic Encyclopedia of Archaeal and Bacterial Type Strains, Phase II (KMG-II): From Individual Species to Whole Genera.</title>
        <authorList>
            <person name="Goeker M."/>
        </authorList>
    </citation>
    <scope>NUCLEOTIDE SEQUENCE [LARGE SCALE GENOMIC DNA]</scope>
    <source>
        <strain evidence="2 3">DSM 25625</strain>
    </source>
</reference>
<sequence length="114" mass="13682">MPWWSWVLIWGFLVLGLLAMLVFFAWWLFRKLMTALTELEKLTALTDALDGARDEAPPERPHIALFDDPVELDRRRRHERYRRERRRAYRRELAVARGKLLVHSDPSRRMDPNA</sequence>
<dbReference type="AlphaFoldDB" id="A0A2M9BYV5"/>
<evidence type="ECO:0000256" key="1">
    <source>
        <dbReference type="SAM" id="Phobius"/>
    </source>
</evidence>
<dbReference type="OrthoDB" id="5119509at2"/>
<protein>
    <submittedName>
        <fullName evidence="2">Uncharacterized protein</fullName>
    </submittedName>
</protein>
<dbReference type="RefSeq" id="WP_157802801.1">
    <property type="nucleotide sequence ID" value="NZ_PGFB01000002.1"/>
</dbReference>
<keyword evidence="1" id="KW-1133">Transmembrane helix</keyword>
<proteinExistence type="predicted"/>
<feature type="transmembrane region" description="Helical" evidence="1">
    <location>
        <begin position="6"/>
        <end position="29"/>
    </location>
</feature>
<comment type="caution">
    <text evidence="2">The sequence shown here is derived from an EMBL/GenBank/DDBJ whole genome shotgun (WGS) entry which is preliminary data.</text>
</comment>
<accession>A0A2M9BYV5</accession>
<dbReference type="Proteomes" id="UP000230161">
    <property type="component" value="Unassembled WGS sequence"/>
</dbReference>
<gene>
    <name evidence="2" type="ORF">CLV54_0908</name>
</gene>
<evidence type="ECO:0000313" key="2">
    <source>
        <dbReference type="EMBL" id="PJJ63250.1"/>
    </source>
</evidence>
<organism evidence="2 3">
    <name type="scientific">Compostimonas suwonensis</name>
    <dbReference type="NCBI Taxonomy" id="1048394"/>
    <lineage>
        <taxon>Bacteria</taxon>
        <taxon>Bacillati</taxon>
        <taxon>Actinomycetota</taxon>
        <taxon>Actinomycetes</taxon>
        <taxon>Micrococcales</taxon>
        <taxon>Microbacteriaceae</taxon>
        <taxon>Compostimonas</taxon>
    </lineage>
</organism>
<keyword evidence="3" id="KW-1185">Reference proteome</keyword>
<keyword evidence="1" id="KW-0472">Membrane</keyword>
<keyword evidence="1" id="KW-0812">Transmembrane</keyword>
<dbReference type="EMBL" id="PGFB01000002">
    <property type="protein sequence ID" value="PJJ63250.1"/>
    <property type="molecule type" value="Genomic_DNA"/>
</dbReference>